<dbReference type="CDD" id="cd03416">
    <property type="entry name" value="CbiX_SirB_N"/>
    <property type="match status" value="1"/>
</dbReference>
<dbReference type="Proteomes" id="UP000326061">
    <property type="component" value="Chromosome"/>
</dbReference>
<dbReference type="GO" id="GO:0016829">
    <property type="term" value="F:lyase activity"/>
    <property type="evidence" value="ECO:0007669"/>
    <property type="project" value="UniProtKB-KW"/>
</dbReference>
<sequence length="117" mass="13020">MDGYILLSHGSKVKASNEASFKVLEELRKNIQNIELAFLELAEPDFENAVKLLIKAGATSIKVLPLFLAPGKHVKEDIPSLREVCSKKYKIEITVLEHIGANSGYVKLIEDILLFGR</sequence>
<dbReference type="SUPFAM" id="SSF53800">
    <property type="entry name" value="Chelatase"/>
    <property type="match status" value="1"/>
</dbReference>
<gene>
    <name evidence="3" type="ORF">FJR47_08455</name>
</gene>
<dbReference type="Pfam" id="PF01903">
    <property type="entry name" value="CbiX"/>
    <property type="match status" value="1"/>
</dbReference>
<dbReference type="GO" id="GO:0046872">
    <property type="term" value="F:metal ion binding"/>
    <property type="evidence" value="ECO:0007669"/>
    <property type="project" value="UniProtKB-KW"/>
</dbReference>
<evidence type="ECO:0000256" key="1">
    <source>
        <dbReference type="ARBA" id="ARBA00022723"/>
    </source>
</evidence>
<reference evidence="4" key="1">
    <citation type="submission" date="2019-06" db="EMBL/GenBank/DDBJ databases">
        <title>Sulfurimonas gotlandica sp. nov., a chemoautotrophic and psychrotolerant epsilonproteobacterium isolated from a pelagic redoxcline, and an emended description of the genus Sulfurimonas.</title>
        <authorList>
            <person name="Wang S."/>
            <person name="Jiang L."/>
            <person name="Shao Z."/>
        </authorList>
    </citation>
    <scope>NUCLEOTIDE SEQUENCE [LARGE SCALE GENOMIC DNA]</scope>
    <source>
        <strain evidence="4">1-1N</strain>
    </source>
</reference>
<keyword evidence="1" id="KW-0479">Metal-binding</keyword>
<dbReference type="AlphaFoldDB" id="A0AAJ4DN75"/>
<dbReference type="InterPro" id="IPR050963">
    <property type="entry name" value="Sirohydro_Cobaltochel/CbiX"/>
</dbReference>
<dbReference type="Gene3D" id="3.40.50.1400">
    <property type="match status" value="1"/>
</dbReference>
<dbReference type="InterPro" id="IPR002762">
    <property type="entry name" value="CbiX-like"/>
</dbReference>
<keyword evidence="4" id="KW-1185">Reference proteome</keyword>
<proteinExistence type="predicted"/>
<protein>
    <recommendedName>
        <fullName evidence="5">Sirohydrochlorin cobaltochelatase</fullName>
    </recommendedName>
</protein>
<dbReference type="PANTHER" id="PTHR33542">
    <property type="entry name" value="SIROHYDROCHLORIN FERROCHELATASE, CHLOROPLASTIC"/>
    <property type="match status" value="1"/>
</dbReference>
<evidence type="ECO:0000256" key="2">
    <source>
        <dbReference type="ARBA" id="ARBA00023239"/>
    </source>
</evidence>
<keyword evidence="2" id="KW-0456">Lyase</keyword>
<evidence type="ECO:0000313" key="4">
    <source>
        <dbReference type="Proteomes" id="UP000326061"/>
    </source>
</evidence>
<dbReference type="KEGG" id="suln:FJR47_08455"/>
<evidence type="ECO:0008006" key="5">
    <source>
        <dbReference type="Google" id="ProtNLM"/>
    </source>
</evidence>
<dbReference type="EMBL" id="CP041166">
    <property type="protein sequence ID" value="QFR43943.1"/>
    <property type="molecule type" value="Genomic_DNA"/>
</dbReference>
<dbReference type="PANTHER" id="PTHR33542:SF3">
    <property type="entry name" value="SIROHYDROCHLORIN FERROCHELATASE, CHLOROPLASTIC"/>
    <property type="match status" value="1"/>
</dbReference>
<accession>A0AAJ4DN75</accession>
<organism evidence="3 4">
    <name type="scientific">Sulfurimonas xiamenensis</name>
    <dbReference type="NCBI Taxonomy" id="2590021"/>
    <lineage>
        <taxon>Bacteria</taxon>
        <taxon>Pseudomonadati</taxon>
        <taxon>Campylobacterota</taxon>
        <taxon>Epsilonproteobacteria</taxon>
        <taxon>Campylobacterales</taxon>
        <taxon>Sulfurimonadaceae</taxon>
        <taxon>Sulfurimonas</taxon>
    </lineage>
</organism>
<name>A0AAJ4DN75_9BACT</name>
<evidence type="ECO:0000313" key="3">
    <source>
        <dbReference type="EMBL" id="QFR43943.1"/>
    </source>
</evidence>
<dbReference type="RefSeq" id="WP_152300003.1">
    <property type="nucleotide sequence ID" value="NZ_CP041166.1"/>
</dbReference>